<name>A0A3N1P2X0_9GAMM</name>
<dbReference type="AlphaFoldDB" id="A0A3N1P2X0"/>
<dbReference type="InterPro" id="IPR051783">
    <property type="entry name" value="NAD(P)-dependent_oxidoreduct"/>
</dbReference>
<dbReference type="EMBL" id="RJUL01000012">
    <property type="protein sequence ID" value="ROQ19216.1"/>
    <property type="molecule type" value="Genomic_DNA"/>
</dbReference>
<dbReference type="PANTHER" id="PTHR48079">
    <property type="entry name" value="PROTEIN YEEZ"/>
    <property type="match status" value="1"/>
</dbReference>
<dbReference type="SUPFAM" id="SSF51735">
    <property type="entry name" value="NAD(P)-binding Rossmann-fold domains"/>
    <property type="match status" value="1"/>
</dbReference>
<evidence type="ECO:0000313" key="2">
    <source>
        <dbReference type="Proteomes" id="UP000268033"/>
    </source>
</evidence>
<keyword evidence="2" id="KW-1185">Reference proteome</keyword>
<proteinExistence type="predicted"/>
<dbReference type="GO" id="GO:0004029">
    <property type="term" value="F:aldehyde dehydrogenase (NAD+) activity"/>
    <property type="evidence" value="ECO:0007669"/>
    <property type="project" value="TreeGrafter"/>
</dbReference>
<comment type="caution">
    <text evidence="1">The sequence shown here is derived from an EMBL/GenBank/DDBJ whole genome shotgun (WGS) entry which is preliminary data.</text>
</comment>
<reference evidence="1 2" key="1">
    <citation type="submission" date="2018-11" db="EMBL/GenBank/DDBJ databases">
        <title>Genomic Encyclopedia of Type Strains, Phase IV (KMG-IV): sequencing the most valuable type-strain genomes for metagenomic binning, comparative biology and taxonomic classification.</title>
        <authorList>
            <person name="Goeker M."/>
        </authorList>
    </citation>
    <scope>NUCLEOTIDE SEQUENCE [LARGE SCALE GENOMIC DNA]</scope>
    <source>
        <strain evidence="1 2">DSM 21945</strain>
    </source>
</reference>
<protein>
    <submittedName>
        <fullName evidence="1">Nucleoside-diphosphate-sugar epimerase</fullName>
    </submittedName>
</protein>
<organism evidence="1 2">
    <name type="scientific">Gallaecimonas pentaromativorans</name>
    <dbReference type="NCBI Taxonomy" id="584787"/>
    <lineage>
        <taxon>Bacteria</taxon>
        <taxon>Pseudomonadati</taxon>
        <taxon>Pseudomonadota</taxon>
        <taxon>Gammaproteobacteria</taxon>
        <taxon>Enterobacterales</taxon>
        <taxon>Gallaecimonadaceae</taxon>
        <taxon>Gallaecimonas</taxon>
    </lineage>
</organism>
<dbReference type="InterPro" id="IPR036291">
    <property type="entry name" value="NAD(P)-bd_dom_sf"/>
</dbReference>
<accession>A0A3N1P2X0</accession>
<dbReference type="STRING" id="584787.GCA_001247655_00819"/>
<sequence>MVVPKMPEISTAIIGAGWLGKPLAARLLAQGGSILTTRRSAVGCDELKAAGLPCVALDLAADDANLTPLAGFSRLVLAFPPGIRRGKGEQYLDMLARLRDGLAGTKVRQILLVSSTGALADVEAEVDEQTPADPHSPLAQAEQALLQDSRYQSSVIRMAGLFGPGRYPGRFLAGKSELPRGAAPVNLIHQSDAVGLCLAILNQQRVGEIFHGVAPVAYRRDHFYTEAAKLLGLASPHFADQQGGKRVLGDWTAQSLGYQYQVPDPLAWCQGAASGVEC</sequence>
<dbReference type="GO" id="GO:0005737">
    <property type="term" value="C:cytoplasm"/>
    <property type="evidence" value="ECO:0007669"/>
    <property type="project" value="TreeGrafter"/>
</dbReference>
<dbReference type="PANTHER" id="PTHR48079:SF6">
    <property type="entry name" value="NAD(P)-BINDING DOMAIN-CONTAINING PROTEIN-RELATED"/>
    <property type="match status" value="1"/>
</dbReference>
<gene>
    <name evidence="1" type="ORF">EDC28_112139</name>
</gene>
<dbReference type="Gene3D" id="3.40.50.720">
    <property type="entry name" value="NAD(P)-binding Rossmann-like Domain"/>
    <property type="match status" value="1"/>
</dbReference>
<evidence type="ECO:0000313" key="1">
    <source>
        <dbReference type="EMBL" id="ROQ19216.1"/>
    </source>
</evidence>
<dbReference type="Proteomes" id="UP000268033">
    <property type="component" value="Unassembled WGS sequence"/>
</dbReference>